<keyword evidence="8 10" id="KW-1133">Transmembrane helix</keyword>
<evidence type="ECO:0000256" key="7">
    <source>
        <dbReference type="ARBA" id="ARBA00022786"/>
    </source>
</evidence>
<keyword evidence="5" id="KW-0808">Transferase</keyword>
<feature type="transmembrane region" description="Helical" evidence="10">
    <location>
        <begin position="142"/>
        <end position="164"/>
    </location>
</feature>
<comment type="catalytic activity">
    <reaction evidence="1">
        <text>S-ubiquitinyl-[E2 ubiquitin-conjugating enzyme]-L-cysteine + [acceptor protein]-L-lysine = [E2 ubiquitin-conjugating enzyme]-L-cysteine + N(6)-ubiquitinyl-[acceptor protein]-L-lysine.</text>
        <dbReference type="EC" id="2.3.2.27"/>
    </reaction>
</comment>
<sequence length="209" mass="23174">MPDHGLVYVSTVYLDTDIDNYAFTFSGTDNGIVSMTNTVGFDLNRFRFYLELSNRYQALGSSEDNINADDIVEKYKDNKHLNLPKSHKHFPVTNNFAWNQYVKENFDNNAKTVVEKNASTSSDEKPVREIAGRPPLTQLRKIGASACIYILIILVGIAGVVQCIKSIGAGILSLKLSPISVVPVDIIMLQVIVPAFTKSFKPTKEQLSA</sequence>
<dbReference type="EC" id="2.3.2.27" evidence="4"/>
<gene>
    <name evidence="11" type="ORF">HPULCUR_010614</name>
</gene>
<comment type="pathway">
    <text evidence="3">Protein modification; protein ubiquitination.</text>
</comment>
<evidence type="ECO:0000256" key="5">
    <source>
        <dbReference type="ARBA" id="ARBA00022679"/>
    </source>
</evidence>
<evidence type="ECO:0000256" key="8">
    <source>
        <dbReference type="ARBA" id="ARBA00022989"/>
    </source>
</evidence>
<evidence type="ECO:0000313" key="12">
    <source>
        <dbReference type="Proteomes" id="UP001476247"/>
    </source>
</evidence>
<dbReference type="EMBL" id="BAABUJ010000041">
    <property type="protein sequence ID" value="GAA5805101.1"/>
    <property type="molecule type" value="Genomic_DNA"/>
</dbReference>
<evidence type="ECO:0000256" key="6">
    <source>
        <dbReference type="ARBA" id="ARBA00022692"/>
    </source>
</evidence>
<keyword evidence="6 10" id="KW-0812">Transmembrane</keyword>
<evidence type="ECO:0000313" key="11">
    <source>
        <dbReference type="EMBL" id="GAA5805101.1"/>
    </source>
</evidence>
<comment type="caution">
    <text evidence="11">The sequence shown here is derived from an EMBL/GenBank/DDBJ whole genome shotgun (WGS) entry which is preliminary data.</text>
</comment>
<evidence type="ECO:0000256" key="1">
    <source>
        <dbReference type="ARBA" id="ARBA00000900"/>
    </source>
</evidence>
<reference evidence="11 12" key="1">
    <citation type="submission" date="2024-04" db="EMBL/GenBank/DDBJ databases">
        <title>genome sequences of Mucor flavus KT1a and Helicostylum pulchrum KT1b strains isolation_sourced from the surface of a dry-aged beef.</title>
        <authorList>
            <person name="Toyotome T."/>
            <person name="Hosono M."/>
            <person name="Torimaru M."/>
            <person name="Fukuda K."/>
            <person name="Mikami N."/>
        </authorList>
    </citation>
    <scope>NUCLEOTIDE SEQUENCE [LARGE SCALE GENOMIC DNA]</scope>
    <source>
        <strain evidence="11 12">KT1b</strain>
    </source>
</reference>
<dbReference type="PANTHER" id="PTHR13145:SF0">
    <property type="entry name" value="E3 UBIQUITIN-PROTEIN LIGASE MARCHF6"/>
    <property type="match status" value="1"/>
</dbReference>
<evidence type="ECO:0000256" key="3">
    <source>
        <dbReference type="ARBA" id="ARBA00004906"/>
    </source>
</evidence>
<feature type="transmembrane region" description="Helical" evidence="10">
    <location>
        <begin position="176"/>
        <end position="197"/>
    </location>
</feature>
<dbReference type="PANTHER" id="PTHR13145">
    <property type="entry name" value="SSM4 PROTEIN"/>
    <property type="match status" value="1"/>
</dbReference>
<name>A0ABP9YDV6_9FUNG</name>
<dbReference type="Proteomes" id="UP001476247">
    <property type="component" value="Unassembled WGS sequence"/>
</dbReference>
<keyword evidence="12" id="KW-1185">Reference proteome</keyword>
<evidence type="ECO:0000256" key="10">
    <source>
        <dbReference type="SAM" id="Phobius"/>
    </source>
</evidence>
<comment type="subcellular location">
    <subcellularLocation>
        <location evidence="2">Membrane</location>
        <topology evidence="2">Multi-pass membrane protein</topology>
    </subcellularLocation>
</comment>
<evidence type="ECO:0000256" key="2">
    <source>
        <dbReference type="ARBA" id="ARBA00004141"/>
    </source>
</evidence>
<proteinExistence type="predicted"/>
<keyword evidence="9 10" id="KW-0472">Membrane</keyword>
<accession>A0ABP9YDV6</accession>
<keyword evidence="7" id="KW-0833">Ubl conjugation pathway</keyword>
<organism evidence="11 12">
    <name type="scientific">Helicostylum pulchrum</name>
    <dbReference type="NCBI Taxonomy" id="562976"/>
    <lineage>
        <taxon>Eukaryota</taxon>
        <taxon>Fungi</taxon>
        <taxon>Fungi incertae sedis</taxon>
        <taxon>Mucoromycota</taxon>
        <taxon>Mucoromycotina</taxon>
        <taxon>Mucoromycetes</taxon>
        <taxon>Mucorales</taxon>
        <taxon>Mucorineae</taxon>
        <taxon>Mucoraceae</taxon>
        <taxon>Helicostylum</taxon>
    </lineage>
</organism>
<evidence type="ECO:0000256" key="4">
    <source>
        <dbReference type="ARBA" id="ARBA00012483"/>
    </source>
</evidence>
<protein>
    <recommendedName>
        <fullName evidence="4">RING-type E3 ubiquitin transferase</fullName>
        <ecNumber evidence="4">2.3.2.27</ecNumber>
    </recommendedName>
</protein>
<evidence type="ECO:0000256" key="9">
    <source>
        <dbReference type="ARBA" id="ARBA00023136"/>
    </source>
</evidence>